<evidence type="ECO:0000313" key="1">
    <source>
        <dbReference type="EMBL" id="MBB5070029.1"/>
    </source>
</evidence>
<sequence length="101" mass="10866">MREGETPTDAACRVLHDDAGLTTSQDPVLGAHIWDAATFGGRPVKLTYVFTVAAPATVVPSGEWVDRRAAVSLLDPGDIGRLADLADGLRLPRVHYQEHHP</sequence>
<dbReference type="Gene3D" id="3.90.79.10">
    <property type="entry name" value="Nucleoside Triphosphate Pyrophosphohydrolase"/>
    <property type="match status" value="1"/>
</dbReference>
<evidence type="ECO:0000313" key="2">
    <source>
        <dbReference type="Proteomes" id="UP000580474"/>
    </source>
</evidence>
<dbReference type="EMBL" id="JACHIV010000001">
    <property type="protein sequence ID" value="MBB5070029.1"/>
    <property type="molecule type" value="Genomic_DNA"/>
</dbReference>
<comment type="caution">
    <text evidence="1">The sequence shown here is derived from an EMBL/GenBank/DDBJ whole genome shotgun (WGS) entry which is preliminary data.</text>
</comment>
<organism evidence="1 2">
    <name type="scientific">Saccharopolyspora gloriosae</name>
    <dbReference type="NCBI Taxonomy" id="455344"/>
    <lineage>
        <taxon>Bacteria</taxon>
        <taxon>Bacillati</taxon>
        <taxon>Actinomycetota</taxon>
        <taxon>Actinomycetes</taxon>
        <taxon>Pseudonocardiales</taxon>
        <taxon>Pseudonocardiaceae</taxon>
        <taxon>Saccharopolyspora</taxon>
    </lineage>
</organism>
<gene>
    <name evidence="1" type="ORF">BJ969_003117</name>
</gene>
<keyword evidence="2" id="KW-1185">Reference proteome</keyword>
<dbReference type="Proteomes" id="UP000580474">
    <property type="component" value="Unassembled WGS sequence"/>
</dbReference>
<dbReference type="InterPro" id="IPR015797">
    <property type="entry name" value="NUDIX_hydrolase-like_dom_sf"/>
</dbReference>
<proteinExistence type="predicted"/>
<protein>
    <submittedName>
        <fullName evidence="1">Uncharacterized protein</fullName>
    </submittedName>
</protein>
<accession>A0A840NL68</accession>
<reference evidence="1 2" key="1">
    <citation type="submission" date="2020-08" db="EMBL/GenBank/DDBJ databases">
        <title>Sequencing the genomes of 1000 actinobacteria strains.</title>
        <authorList>
            <person name="Klenk H.-P."/>
        </authorList>
    </citation>
    <scope>NUCLEOTIDE SEQUENCE [LARGE SCALE GENOMIC DNA]</scope>
    <source>
        <strain evidence="1 2">DSM 45582</strain>
    </source>
</reference>
<dbReference type="SUPFAM" id="SSF55811">
    <property type="entry name" value="Nudix"/>
    <property type="match status" value="1"/>
</dbReference>
<dbReference type="AlphaFoldDB" id="A0A840NL68"/>
<name>A0A840NL68_9PSEU</name>